<organism evidence="2">
    <name type="scientific">marine sediment metagenome</name>
    <dbReference type="NCBI Taxonomy" id="412755"/>
    <lineage>
        <taxon>unclassified sequences</taxon>
        <taxon>metagenomes</taxon>
        <taxon>ecological metagenomes</taxon>
    </lineage>
</organism>
<protein>
    <recommendedName>
        <fullName evidence="1">MmgE/PrpD N-terminal domain-containing protein</fullName>
    </recommendedName>
</protein>
<dbReference type="SUPFAM" id="SSF103378">
    <property type="entry name" value="2-methylcitrate dehydratase PrpD"/>
    <property type="match status" value="1"/>
</dbReference>
<dbReference type="AlphaFoldDB" id="X0WIS4"/>
<evidence type="ECO:0000313" key="2">
    <source>
        <dbReference type="EMBL" id="GAG23117.1"/>
    </source>
</evidence>
<dbReference type="Pfam" id="PF03972">
    <property type="entry name" value="MmgE_PrpD_N"/>
    <property type="match status" value="1"/>
</dbReference>
<dbReference type="EMBL" id="BARS01031878">
    <property type="protein sequence ID" value="GAG23117.1"/>
    <property type="molecule type" value="Genomic_DNA"/>
</dbReference>
<accession>X0WIS4</accession>
<dbReference type="InterPro" id="IPR036148">
    <property type="entry name" value="MmgE/PrpD_sf"/>
</dbReference>
<evidence type="ECO:0000259" key="1">
    <source>
        <dbReference type="Pfam" id="PF03972"/>
    </source>
</evidence>
<comment type="caution">
    <text evidence="2">The sequence shown here is derived from an EMBL/GenBank/DDBJ whole genome shotgun (WGS) entry which is preliminary data.</text>
</comment>
<gene>
    <name evidence="2" type="ORF">S01H1_49544</name>
</gene>
<dbReference type="GO" id="GO:0016829">
    <property type="term" value="F:lyase activity"/>
    <property type="evidence" value="ECO:0007669"/>
    <property type="project" value="InterPro"/>
</dbReference>
<proteinExistence type="predicted"/>
<sequence>MGATVMFAKNIVETNYNTVPSDVIEPTKKQILDTLAVIIAGGHLGNVSPIVDLIKEWSGKGESTILGYGGRVPSPNAALVNGFAAVT</sequence>
<dbReference type="Gene3D" id="1.10.4100.10">
    <property type="entry name" value="2-methylcitrate dehydratase PrpD"/>
    <property type="match status" value="1"/>
</dbReference>
<name>X0WIS4_9ZZZZ</name>
<feature type="non-terminal residue" evidence="2">
    <location>
        <position position="87"/>
    </location>
</feature>
<dbReference type="InterPro" id="IPR042183">
    <property type="entry name" value="MmgE/PrpD_sf_1"/>
</dbReference>
<reference evidence="2" key="1">
    <citation type="journal article" date="2014" name="Front. Microbiol.">
        <title>High frequency of phylogenetically diverse reductive dehalogenase-homologous genes in deep subseafloor sedimentary metagenomes.</title>
        <authorList>
            <person name="Kawai M."/>
            <person name="Futagami T."/>
            <person name="Toyoda A."/>
            <person name="Takaki Y."/>
            <person name="Nishi S."/>
            <person name="Hori S."/>
            <person name="Arai W."/>
            <person name="Tsubouchi T."/>
            <person name="Morono Y."/>
            <person name="Uchiyama I."/>
            <person name="Ito T."/>
            <person name="Fujiyama A."/>
            <person name="Inagaki F."/>
            <person name="Takami H."/>
        </authorList>
    </citation>
    <scope>NUCLEOTIDE SEQUENCE</scope>
    <source>
        <strain evidence="2">Expedition CK06-06</strain>
    </source>
</reference>
<feature type="domain" description="MmgE/PrpD N-terminal" evidence="1">
    <location>
        <begin position="7"/>
        <end position="85"/>
    </location>
</feature>
<dbReference type="InterPro" id="IPR045336">
    <property type="entry name" value="MmgE_PrpD_N"/>
</dbReference>